<evidence type="ECO:0000256" key="2">
    <source>
        <dbReference type="ARBA" id="ARBA00007117"/>
    </source>
</evidence>
<dbReference type="GO" id="GO:0006325">
    <property type="term" value="P:chromatin organization"/>
    <property type="evidence" value="ECO:0007669"/>
    <property type="project" value="UniProtKB-KW"/>
</dbReference>
<evidence type="ECO:0000256" key="7">
    <source>
        <dbReference type="SAM" id="MobiDB-lite"/>
    </source>
</evidence>
<dbReference type="InterPro" id="IPR012423">
    <property type="entry name" value="Eaf7/MRGBP"/>
</dbReference>
<evidence type="ECO:0000256" key="1">
    <source>
        <dbReference type="ARBA" id="ARBA00004123"/>
    </source>
</evidence>
<evidence type="ECO:0000313" key="9">
    <source>
        <dbReference type="Proteomes" id="UP000053257"/>
    </source>
</evidence>
<dbReference type="PANTHER" id="PTHR13581">
    <property type="entry name" value="MRG-BINDING PROTEIN"/>
    <property type="match status" value="1"/>
</dbReference>
<name>A0A0C3SE67_PHLG1</name>
<dbReference type="GO" id="GO:0006357">
    <property type="term" value="P:regulation of transcription by RNA polymerase II"/>
    <property type="evidence" value="ECO:0007669"/>
    <property type="project" value="TreeGrafter"/>
</dbReference>
<protein>
    <recommendedName>
        <fullName evidence="10">Chromatin modification-related protein EAF7</fullName>
    </recommendedName>
</protein>
<feature type="compositionally biased region" description="Polar residues" evidence="7">
    <location>
        <begin position="231"/>
        <end position="244"/>
    </location>
</feature>
<evidence type="ECO:0000256" key="4">
    <source>
        <dbReference type="ARBA" id="ARBA00023015"/>
    </source>
</evidence>
<dbReference type="STRING" id="745531.A0A0C3SE67"/>
<organism evidence="8 9">
    <name type="scientific">Phlebiopsis gigantea (strain 11061_1 CR5-6)</name>
    <name type="common">White-rot fungus</name>
    <name type="synonym">Peniophora gigantea</name>
    <dbReference type="NCBI Taxonomy" id="745531"/>
    <lineage>
        <taxon>Eukaryota</taxon>
        <taxon>Fungi</taxon>
        <taxon>Dikarya</taxon>
        <taxon>Basidiomycota</taxon>
        <taxon>Agaricomycotina</taxon>
        <taxon>Agaricomycetes</taxon>
        <taxon>Polyporales</taxon>
        <taxon>Phanerochaetaceae</taxon>
        <taxon>Phlebiopsis</taxon>
    </lineage>
</organism>
<evidence type="ECO:0000256" key="6">
    <source>
        <dbReference type="ARBA" id="ARBA00023242"/>
    </source>
</evidence>
<dbReference type="GO" id="GO:0005634">
    <property type="term" value="C:nucleus"/>
    <property type="evidence" value="ECO:0007669"/>
    <property type="project" value="UniProtKB-SubCell"/>
</dbReference>
<proteinExistence type="inferred from homology"/>
<feature type="compositionally biased region" description="Low complexity" evidence="7">
    <location>
        <begin position="133"/>
        <end position="142"/>
    </location>
</feature>
<dbReference type="PANTHER" id="PTHR13581:SF5">
    <property type="entry name" value="MRG_MORF4L-BINDING PROTEIN"/>
    <property type="match status" value="1"/>
</dbReference>
<dbReference type="OrthoDB" id="5595141at2759"/>
<dbReference type="Pfam" id="PF07904">
    <property type="entry name" value="Eaf7"/>
    <property type="match status" value="1"/>
</dbReference>
<gene>
    <name evidence="8" type="ORF">PHLGIDRAFT_101623</name>
</gene>
<keyword evidence="6" id="KW-0539">Nucleus</keyword>
<dbReference type="GO" id="GO:0035267">
    <property type="term" value="C:NuA4 histone acetyltransferase complex"/>
    <property type="evidence" value="ECO:0007669"/>
    <property type="project" value="TreeGrafter"/>
</dbReference>
<comment type="subcellular location">
    <subcellularLocation>
        <location evidence="1">Nucleus</location>
    </subcellularLocation>
</comment>
<evidence type="ECO:0008006" key="10">
    <source>
        <dbReference type="Google" id="ProtNLM"/>
    </source>
</evidence>
<dbReference type="AlphaFoldDB" id="A0A0C3SE67"/>
<dbReference type="Proteomes" id="UP000053257">
    <property type="component" value="Unassembled WGS sequence"/>
</dbReference>
<keyword evidence="9" id="KW-1185">Reference proteome</keyword>
<keyword evidence="3" id="KW-0156">Chromatin regulator</keyword>
<dbReference type="HOGENOM" id="CLU_083099_0_0_1"/>
<evidence type="ECO:0000256" key="3">
    <source>
        <dbReference type="ARBA" id="ARBA00022853"/>
    </source>
</evidence>
<reference evidence="8 9" key="1">
    <citation type="journal article" date="2014" name="PLoS Genet.">
        <title>Analysis of the Phlebiopsis gigantea genome, transcriptome and secretome provides insight into its pioneer colonization strategies of wood.</title>
        <authorList>
            <person name="Hori C."/>
            <person name="Ishida T."/>
            <person name="Igarashi K."/>
            <person name="Samejima M."/>
            <person name="Suzuki H."/>
            <person name="Master E."/>
            <person name="Ferreira P."/>
            <person name="Ruiz-Duenas F.J."/>
            <person name="Held B."/>
            <person name="Canessa P."/>
            <person name="Larrondo L.F."/>
            <person name="Schmoll M."/>
            <person name="Druzhinina I.S."/>
            <person name="Kubicek C.P."/>
            <person name="Gaskell J.A."/>
            <person name="Kersten P."/>
            <person name="St John F."/>
            <person name="Glasner J."/>
            <person name="Sabat G."/>
            <person name="Splinter BonDurant S."/>
            <person name="Syed K."/>
            <person name="Yadav J."/>
            <person name="Mgbeahuruike A.C."/>
            <person name="Kovalchuk A."/>
            <person name="Asiegbu F.O."/>
            <person name="Lackner G."/>
            <person name="Hoffmeister D."/>
            <person name="Rencoret J."/>
            <person name="Gutierrez A."/>
            <person name="Sun H."/>
            <person name="Lindquist E."/>
            <person name="Barry K."/>
            <person name="Riley R."/>
            <person name="Grigoriev I.V."/>
            <person name="Henrissat B."/>
            <person name="Kues U."/>
            <person name="Berka R.M."/>
            <person name="Martinez A.T."/>
            <person name="Covert S.F."/>
            <person name="Blanchette R.A."/>
            <person name="Cullen D."/>
        </authorList>
    </citation>
    <scope>NUCLEOTIDE SEQUENCE [LARGE SCALE GENOMIC DNA]</scope>
    <source>
        <strain evidence="8 9">11061_1 CR5-6</strain>
    </source>
</reference>
<evidence type="ECO:0000313" key="8">
    <source>
        <dbReference type="EMBL" id="KIP10255.1"/>
    </source>
</evidence>
<sequence length="251" mass="27401">MTASDESTEEFIDSVEGEIAFFRSVMRTRPVGIHRHFHALAIRNAIQRETGRWVPMEDIWRKLRECYDLDLLESLEIDGFEVSGEKKGPQIAFPLRSPSPSDNLAIHPYFRAEYTLPEDPTIDAQISGRRMRASASVASSSPAPSPVPEKPAHPTRGSKRKKAQVKNMAGLVAGDSDSSALTQESGDESHAPTPTTNPDGGTEYAEGDGEREQSSGSAAPIKRKGVKGRRNSTATRGKAGTSTRGTKKRKR</sequence>
<keyword evidence="4" id="KW-0805">Transcription regulation</keyword>
<comment type="similarity">
    <text evidence="2">Belongs to the EAF7 family.</text>
</comment>
<accession>A0A0C3SE67</accession>
<feature type="region of interest" description="Disordered" evidence="7">
    <location>
        <begin position="127"/>
        <end position="251"/>
    </location>
</feature>
<keyword evidence="5" id="KW-0804">Transcription</keyword>
<dbReference type="EMBL" id="KN840457">
    <property type="protein sequence ID" value="KIP10255.1"/>
    <property type="molecule type" value="Genomic_DNA"/>
</dbReference>
<feature type="compositionally biased region" description="Basic residues" evidence="7">
    <location>
        <begin position="221"/>
        <end position="230"/>
    </location>
</feature>
<evidence type="ECO:0000256" key="5">
    <source>
        <dbReference type="ARBA" id="ARBA00023163"/>
    </source>
</evidence>